<evidence type="ECO:0000259" key="1">
    <source>
        <dbReference type="SMART" id="SM01095"/>
    </source>
</evidence>
<dbReference type="Pfam" id="PF08230">
    <property type="entry name" value="CW_7"/>
    <property type="match status" value="1"/>
</dbReference>
<dbReference type="InterPro" id="IPR013168">
    <property type="entry name" value="Cpl_7_lyso_C"/>
</dbReference>
<sequence>MLDEIVQRVLNGEFGNCDDRRKRLERAGYSYKQVQDEINRRAAWCGPRLTVHDLENLAHMVLNGELGGDHEQRFILGEDYAAVSRRVAELKRSYQL</sequence>
<dbReference type="EMBL" id="JAIMFO010000003">
    <property type="protein sequence ID" value="MBY4796772.1"/>
    <property type="molecule type" value="Genomic_DNA"/>
</dbReference>
<evidence type="ECO:0000313" key="2">
    <source>
        <dbReference type="EMBL" id="MBY4796772.1"/>
    </source>
</evidence>
<accession>A0ABS7MHI6</accession>
<keyword evidence="3" id="KW-1185">Reference proteome</keyword>
<dbReference type="RefSeq" id="WP_222198502.1">
    <property type="nucleotide sequence ID" value="NZ_JAIMFO010000003.1"/>
</dbReference>
<evidence type="ECO:0000313" key="3">
    <source>
        <dbReference type="Proteomes" id="UP000700908"/>
    </source>
</evidence>
<protein>
    <recommendedName>
        <fullName evidence="1">Cpl-7 lysozyme C-terminal domain-containing protein</fullName>
    </recommendedName>
</protein>
<name>A0ABS7MHI6_9ACTN</name>
<dbReference type="SMART" id="SM01095">
    <property type="entry name" value="Cpl-7"/>
    <property type="match status" value="2"/>
</dbReference>
<dbReference type="Proteomes" id="UP000700908">
    <property type="component" value="Unassembled WGS sequence"/>
</dbReference>
<reference evidence="2 3" key="1">
    <citation type="submission" date="2021-08" db="EMBL/GenBank/DDBJ databases">
        <title>Collinsella faecalis sp. nov. isolated from swine faeces.</title>
        <authorList>
            <person name="Oh B.S."/>
            <person name="Lee J.H."/>
        </authorList>
    </citation>
    <scope>NUCLEOTIDE SEQUENCE [LARGE SCALE GENOMIC DNA]</scope>
    <source>
        <strain evidence="2 3">AGMB00827</strain>
    </source>
</reference>
<organism evidence="2 3">
    <name type="scientific">Collinsella ureilytica</name>
    <dbReference type="NCBI Taxonomy" id="2869515"/>
    <lineage>
        <taxon>Bacteria</taxon>
        <taxon>Bacillati</taxon>
        <taxon>Actinomycetota</taxon>
        <taxon>Coriobacteriia</taxon>
        <taxon>Coriobacteriales</taxon>
        <taxon>Coriobacteriaceae</taxon>
        <taxon>Collinsella</taxon>
    </lineage>
</organism>
<feature type="domain" description="Cpl-7 lysozyme C-terminal" evidence="1">
    <location>
        <begin position="2"/>
        <end position="43"/>
    </location>
</feature>
<feature type="domain" description="Cpl-7 lysozyme C-terminal" evidence="1">
    <location>
        <begin position="54"/>
        <end position="92"/>
    </location>
</feature>
<gene>
    <name evidence="2" type="ORF">K6V98_00105</name>
</gene>
<comment type="caution">
    <text evidence="2">The sequence shown here is derived from an EMBL/GenBank/DDBJ whole genome shotgun (WGS) entry which is preliminary data.</text>
</comment>
<proteinExistence type="predicted"/>